<name>A0A1F7YI92_9BACT</name>
<organism evidence="2 3">
    <name type="scientific">Candidatus Woesebacteria bacterium RIFCSPHIGHO2_01_FULL_39_28</name>
    <dbReference type="NCBI Taxonomy" id="1802496"/>
    <lineage>
        <taxon>Bacteria</taxon>
        <taxon>Candidatus Woeseibacteriota</taxon>
    </lineage>
</organism>
<sequence length="165" mass="17896">MSAKALIISSVVFVLIVVGLVFLFTSGQKPDARIVIYSANSADKPKIEAGQTSADLGRMKVTDIKKADFSIKNSGTKPLQITEVNTSCHCTSAQIIYKTLTTPEYGMSNPAYYVTDIAPGDSATVRVIYKPSIMPVSGPVEREAYISTNDPTNPRLIFSVRMDVQ</sequence>
<dbReference type="Pfam" id="PF07610">
    <property type="entry name" value="DUF1573"/>
    <property type="match status" value="1"/>
</dbReference>
<gene>
    <name evidence="2" type="ORF">A2627_01140</name>
</gene>
<dbReference type="AlphaFoldDB" id="A0A1F7YI92"/>
<accession>A0A1F7YI92</accession>
<dbReference type="InterPro" id="IPR013783">
    <property type="entry name" value="Ig-like_fold"/>
</dbReference>
<dbReference type="Proteomes" id="UP000178851">
    <property type="component" value="Unassembled WGS sequence"/>
</dbReference>
<keyword evidence="1" id="KW-0812">Transmembrane</keyword>
<protein>
    <recommendedName>
        <fullName evidence="4">DUF1573 domain-containing protein</fullName>
    </recommendedName>
</protein>
<dbReference type="PANTHER" id="PTHR37833:SF1">
    <property type="entry name" value="SIGNAL PEPTIDE PROTEIN"/>
    <property type="match status" value="1"/>
</dbReference>
<dbReference type="Gene3D" id="2.60.40.10">
    <property type="entry name" value="Immunoglobulins"/>
    <property type="match status" value="1"/>
</dbReference>
<evidence type="ECO:0000313" key="3">
    <source>
        <dbReference type="Proteomes" id="UP000178851"/>
    </source>
</evidence>
<dbReference type="EMBL" id="MGGI01000012">
    <property type="protein sequence ID" value="OGM26609.1"/>
    <property type="molecule type" value="Genomic_DNA"/>
</dbReference>
<dbReference type="InterPro" id="IPR011467">
    <property type="entry name" value="DUF1573"/>
</dbReference>
<comment type="caution">
    <text evidence="2">The sequence shown here is derived from an EMBL/GenBank/DDBJ whole genome shotgun (WGS) entry which is preliminary data.</text>
</comment>
<evidence type="ECO:0000256" key="1">
    <source>
        <dbReference type="SAM" id="Phobius"/>
    </source>
</evidence>
<keyword evidence="1" id="KW-0472">Membrane</keyword>
<reference evidence="2 3" key="1">
    <citation type="journal article" date="2016" name="Nat. Commun.">
        <title>Thousands of microbial genomes shed light on interconnected biogeochemical processes in an aquifer system.</title>
        <authorList>
            <person name="Anantharaman K."/>
            <person name="Brown C.T."/>
            <person name="Hug L.A."/>
            <person name="Sharon I."/>
            <person name="Castelle C.J."/>
            <person name="Probst A.J."/>
            <person name="Thomas B.C."/>
            <person name="Singh A."/>
            <person name="Wilkins M.J."/>
            <person name="Karaoz U."/>
            <person name="Brodie E.L."/>
            <person name="Williams K.H."/>
            <person name="Hubbard S.S."/>
            <person name="Banfield J.F."/>
        </authorList>
    </citation>
    <scope>NUCLEOTIDE SEQUENCE [LARGE SCALE GENOMIC DNA]</scope>
</reference>
<evidence type="ECO:0008006" key="4">
    <source>
        <dbReference type="Google" id="ProtNLM"/>
    </source>
</evidence>
<proteinExistence type="predicted"/>
<dbReference type="PANTHER" id="PTHR37833">
    <property type="entry name" value="LIPOPROTEIN-RELATED"/>
    <property type="match status" value="1"/>
</dbReference>
<feature type="transmembrane region" description="Helical" evidence="1">
    <location>
        <begin position="6"/>
        <end position="24"/>
    </location>
</feature>
<evidence type="ECO:0000313" key="2">
    <source>
        <dbReference type="EMBL" id="OGM26609.1"/>
    </source>
</evidence>
<keyword evidence="1" id="KW-1133">Transmembrane helix</keyword>